<name>A0A075A416_OPIVI</name>
<dbReference type="EMBL" id="KL596663">
    <property type="protein sequence ID" value="KER30315.1"/>
    <property type="molecule type" value="Genomic_DNA"/>
</dbReference>
<dbReference type="InterPro" id="IPR006616">
    <property type="entry name" value="DM9_repeat"/>
</dbReference>
<organism evidence="1 2">
    <name type="scientific">Opisthorchis viverrini</name>
    <name type="common">Southeast Asian liver fluke</name>
    <dbReference type="NCBI Taxonomy" id="6198"/>
    <lineage>
        <taxon>Eukaryota</taxon>
        <taxon>Metazoa</taxon>
        <taxon>Spiralia</taxon>
        <taxon>Lophotrochozoa</taxon>
        <taxon>Platyhelminthes</taxon>
        <taxon>Trematoda</taxon>
        <taxon>Digenea</taxon>
        <taxon>Opisthorchiida</taxon>
        <taxon>Opisthorchiata</taxon>
        <taxon>Opisthorchiidae</taxon>
        <taxon>Opisthorchis</taxon>
    </lineage>
</organism>
<sequence>MGVFSEKGDGLMARIGHGVQVGLSWVHERDGRVPSNAIDAGCGVYIGRMNQNGDLLPGKVVPRLNQAYCAFGGREHSHHSYEVLCDTAAHRTNKCWENANNGHVPKNAIVAGLASDGSPLYVARAHINGERVVGKIHGGHHCGYFPYGGEEHSLHSYEVLVWREF</sequence>
<keyword evidence="2" id="KW-1185">Reference proteome</keyword>
<accession>A0A075A416</accession>
<evidence type="ECO:0000313" key="2">
    <source>
        <dbReference type="Proteomes" id="UP000054324"/>
    </source>
</evidence>
<dbReference type="STRING" id="6198.A0A075A416"/>
<dbReference type="Pfam" id="PF11901">
    <property type="entry name" value="DM9"/>
    <property type="match status" value="1"/>
</dbReference>
<dbReference type="PANTHER" id="PTHR31649:SF1">
    <property type="entry name" value="FARNESOIC ACID O-METHYL TRANSFERASE DOMAIN-CONTAINING PROTEIN"/>
    <property type="match status" value="1"/>
</dbReference>
<dbReference type="PANTHER" id="PTHR31649">
    <property type="entry name" value="AGAP009604-PA"/>
    <property type="match status" value="1"/>
</dbReference>
<evidence type="ECO:0000313" key="1">
    <source>
        <dbReference type="EMBL" id="KER30315.1"/>
    </source>
</evidence>
<dbReference type="CTD" id="20317447"/>
<dbReference type="SMART" id="SM00696">
    <property type="entry name" value="DM9"/>
    <property type="match status" value="2"/>
</dbReference>
<dbReference type="OrthoDB" id="1925699at2759"/>
<dbReference type="GeneID" id="20317447"/>
<dbReference type="Proteomes" id="UP000054324">
    <property type="component" value="Unassembled WGS sequence"/>
</dbReference>
<protein>
    <submittedName>
        <fullName evidence="1">Uncharacterized protein</fullName>
    </submittedName>
</protein>
<reference evidence="1 2" key="1">
    <citation type="submission" date="2013-11" db="EMBL/GenBank/DDBJ databases">
        <title>Opisthorchis viverrini - life in the bile duct.</title>
        <authorList>
            <person name="Young N.D."/>
            <person name="Nagarajan N."/>
            <person name="Lin S.J."/>
            <person name="Korhonen P.K."/>
            <person name="Jex A.R."/>
            <person name="Hall R.S."/>
            <person name="Safavi-Hemami H."/>
            <person name="Kaewkong W."/>
            <person name="Bertrand D."/>
            <person name="Gao S."/>
            <person name="Seet Q."/>
            <person name="Wongkham S."/>
            <person name="Teh B.T."/>
            <person name="Wongkham C."/>
            <person name="Intapan P.M."/>
            <person name="Maleewong W."/>
            <person name="Yang X."/>
            <person name="Hu M."/>
            <person name="Wang Z."/>
            <person name="Hofmann A."/>
            <person name="Sternberg P.W."/>
            <person name="Tan P."/>
            <person name="Wang J."/>
            <person name="Gasser R.B."/>
        </authorList>
    </citation>
    <scope>NUCLEOTIDE SEQUENCE [LARGE SCALE GENOMIC DNA]</scope>
</reference>
<dbReference type="AlphaFoldDB" id="A0A075A416"/>
<proteinExistence type="predicted"/>
<dbReference type="RefSeq" id="XP_009165957.1">
    <property type="nucleotide sequence ID" value="XM_009167693.1"/>
</dbReference>
<dbReference type="KEGG" id="ovi:T265_03260"/>
<gene>
    <name evidence="1" type="ORF">T265_03260</name>
</gene>